<gene>
    <name evidence="4" type="primary">Themis2</name>
    <name evidence="4" type="ORF">GTO95_0008147</name>
</gene>
<feature type="non-terminal residue" evidence="4">
    <location>
        <position position="687"/>
    </location>
</feature>
<feature type="domain" description="CABIT" evidence="3">
    <location>
        <begin position="272"/>
        <end position="499"/>
    </location>
</feature>
<dbReference type="Proteomes" id="UP000736164">
    <property type="component" value="Unassembled WGS sequence"/>
</dbReference>
<organism evidence="4 5">
    <name type="scientific">Atractosteus spatula</name>
    <name type="common">Alligator gar</name>
    <name type="synonym">Lepisosteus spatula</name>
    <dbReference type="NCBI Taxonomy" id="7917"/>
    <lineage>
        <taxon>Eukaryota</taxon>
        <taxon>Metazoa</taxon>
        <taxon>Chordata</taxon>
        <taxon>Craniata</taxon>
        <taxon>Vertebrata</taxon>
        <taxon>Euteleostomi</taxon>
        <taxon>Actinopterygii</taxon>
        <taxon>Neopterygii</taxon>
        <taxon>Holostei</taxon>
        <taxon>Semionotiformes</taxon>
        <taxon>Lepisosteidae</taxon>
        <taxon>Atractosteus</taxon>
    </lineage>
</organism>
<feature type="non-terminal residue" evidence="4">
    <location>
        <position position="1"/>
    </location>
</feature>
<feature type="domain" description="CABIT" evidence="3">
    <location>
        <begin position="23"/>
        <end position="252"/>
    </location>
</feature>
<evidence type="ECO:0000313" key="4">
    <source>
        <dbReference type="EMBL" id="MBN3315015.1"/>
    </source>
</evidence>
<dbReference type="GO" id="GO:0050852">
    <property type="term" value="P:T cell receptor signaling pathway"/>
    <property type="evidence" value="ECO:0007669"/>
    <property type="project" value="TreeGrafter"/>
</dbReference>
<dbReference type="GO" id="GO:0005737">
    <property type="term" value="C:cytoplasm"/>
    <property type="evidence" value="ECO:0007669"/>
    <property type="project" value="TreeGrafter"/>
</dbReference>
<evidence type="ECO:0000313" key="5">
    <source>
        <dbReference type="Proteomes" id="UP000736164"/>
    </source>
</evidence>
<evidence type="ECO:0000256" key="2">
    <source>
        <dbReference type="SAM" id="MobiDB-lite"/>
    </source>
</evidence>
<protein>
    <submittedName>
        <fullName evidence="4">THMS2 protein</fullName>
    </submittedName>
</protein>
<dbReference type="PANTHER" id="PTHR15215:SF2">
    <property type="entry name" value="PROTEIN THEMIS2"/>
    <property type="match status" value="1"/>
</dbReference>
<evidence type="ECO:0000256" key="1">
    <source>
        <dbReference type="ARBA" id="ARBA00006414"/>
    </source>
</evidence>
<comment type="similarity">
    <text evidence="1">Belongs to the themis family.</text>
</comment>
<evidence type="ECO:0000259" key="3">
    <source>
        <dbReference type="Pfam" id="PF12736"/>
    </source>
</evidence>
<feature type="region of interest" description="Disordered" evidence="2">
    <location>
        <begin position="556"/>
        <end position="673"/>
    </location>
</feature>
<dbReference type="InterPro" id="IPR039671">
    <property type="entry name" value="THEMIS"/>
</dbReference>
<dbReference type="EMBL" id="JAAWVO010019108">
    <property type="protein sequence ID" value="MBN3315015.1"/>
    <property type="molecule type" value="Genomic_DNA"/>
</dbReference>
<dbReference type="PANTHER" id="PTHR15215">
    <property type="entry name" value="CABIT DOMAIN-CONTAINING PROTEIN"/>
    <property type="match status" value="1"/>
</dbReference>
<dbReference type="AlphaFoldDB" id="A0A8J7NN25"/>
<dbReference type="GO" id="GO:0005634">
    <property type="term" value="C:nucleus"/>
    <property type="evidence" value="ECO:0007669"/>
    <property type="project" value="TreeGrafter"/>
</dbReference>
<reference evidence="4" key="1">
    <citation type="journal article" date="2021" name="Cell">
        <title>Tracing the genetic footprints of vertebrate landing in non-teleost ray-finned fishes.</title>
        <authorList>
            <person name="Bi X."/>
            <person name="Wang K."/>
            <person name="Yang L."/>
            <person name="Pan H."/>
            <person name="Jiang H."/>
            <person name="Wei Q."/>
            <person name="Fang M."/>
            <person name="Yu H."/>
            <person name="Zhu C."/>
            <person name="Cai Y."/>
            <person name="He Y."/>
            <person name="Gan X."/>
            <person name="Zeng H."/>
            <person name="Yu D."/>
            <person name="Zhu Y."/>
            <person name="Jiang H."/>
            <person name="Qiu Q."/>
            <person name="Yang H."/>
            <person name="Zhang Y.E."/>
            <person name="Wang W."/>
            <person name="Zhu M."/>
            <person name="He S."/>
            <person name="Zhang G."/>
        </authorList>
    </citation>
    <scope>NUCLEOTIDE SEQUENCE</scope>
    <source>
        <strain evidence="4">Allg_001</strain>
    </source>
</reference>
<name>A0A8J7NN25_ATRSP</name>
<keyword evidence="5" id="KW-1185">Reference proteome</keyword>
<dbReference type="InterPro" id="IPR025946">
    <property type="entry name" value="CABIT_dom"/>
</dbReference>
<accession>A0A8J7NN25</accession>
<proteinExistence type="inferred from homology"/>
<comment type="caution">
    <text evidence="4">The sequence shown here is derived from an EMBL/GenBank/DDBJ whole genome shotgun (WGS) entry which is preliminary data.</text>
</comment>
<sequence>MAGSSGEVLSLQEYIASVDASTLPRVLQVCSGVYFQGSVYELSGSEVCLSTGDLVKVIHTELLSVSCKDVKTQETFELPASHSGLFKLVQEQVSYSSIKEVVGLMPVGEENISPFTFATCHALALGKYTLHSGEMLTFLSEETYKGQPHARCLLQGQAGSPEVLIPFSCRGEFYQYVNNNQYSISQILASPQLRCRRFLPVKAMNLNGSSGGPLIFTPVHQVQAIMHLRKNVVKFPSNLEVDVIDVTEQSKDVIFILPLSLKEVSSQPDHAFPTVAEILEEPENQTFFKSHWMSALQKGQQLIVHGHQKSQMVLASSLTGKKAKQHFFISQSYAGRLRRRPREFATVYDLFVASSKLPGLRVNVSKHCESPEEDLPSLSVGEQLEVLFTKQMELNCDGEQQIIDVLVCNRFLDEDDEDEEEQVQEQYEQICLPMYLEGNFVEKLKDNKKYSLVDIYKSFCLPLDVKVAVRDPGLENDPLGGFSALKLEQTTVEPTVLASLPDRPDVCFELPSRWLNMSLYFTDNPLPWPKDQPPELRRETVFEVTDNFYYEFHKLISSDMPPPPRPPKRKKSSKHSPASPFPPSSVQPKGKALPTLPLEDSLPPRMDKLTISPETQSDTSLKILDHTPPLLPRKPKQRNKKTQPNEYVMRPHKDKKVKVPASPSDSDHDYETVDDSMKAAQESILFY</sequence>
<dbReference type="Pfam" id="PF12736">
    <property type="entry name" value="CABIT"/>
    <property type="match status" value="2"/>
</dbReference>